<dbReference type="Gramene" id="PGSC0003DMT400061068">
    <property type="protein sequence ID" value="PGSC0003DMT400061068"/>
    <property type="gene ID" value="PGSC0003DMG401023760"/>
</dbReference>
<feature type="compositionally biased region" description="Gly residues" evidence="1">
    <location>
        <begin position="1"/>
        <end position="10"/>
    </location>
</feature>
<dbReference type="AlphaFoldDB" id="M1C701"/>
<sequence length="83" mass="8943">MGFAAGGEGGATSSEIPGPDETEEANEDESVVHQCASVGDAEVLFKFNFLWLSGGLKRRDVVVLFCNFVQIPFTCSEFLLLLV</sequence>
<reference evidence="3" key="1">
    <citation type="journal article" date="2011" name="Nature">
        <title>Genome sequence and analysis of the tuber crop potato.</title>
        <authorList>
            <consortium name="The Potato Genome Sequencing Consortium"/>
        </authorList>
    </citation>
    <scope>NUCLEOTIDE SEQUENCE [LARGE SCALE GENOMIC DNA]</scope>
    <source>
        <strain evidence="3">cv. DM1-3 516 R44</strain>
    </source>
</reference>
<keyword evidence="3" id="KW-1185">Reference proteome</keyword>
<protein>
    <submittedName>
        <fullName evidence="2">Ankyrin-repeat protein HBP1</fullName>
    </submittedName>
</protein>
<evidence type="ECO:0000313" key="3">
    <source>
        <dbReference type="Proteomes" id="UP000011115"/>
    </source>
</evidence>
<dbReference type="Proteomes" id="UP000011115">
    <property type="component" value="Unassembled WGS sequence"/>
</dbReference>
<dbReference type="EnsemblPlants" id="PGSC0003DMT400061068">
    <property type="protein sequence ID" value="PGSC0003DMT400061068"/>
    <property type="gene ID" value="PGSC0003DMG401023760"/>
</dbReference>
<name>M1C701_SOLTU</name>
<evidence type="ECO:0000256" key="1">
    <source>
        <dbReference type="SAM" id="MobiDB-lite"/>
    </source>
</evidence>
<dbReference type="OrthoDB" id="341259at2759"/>
<dbReference type="ExpressionAtlas" id="M1C701">
    <property type="expression patterns" value="baseline"/>
</dbReference>
<reference evidence="2" key="2">
    <citation type="submission" date="2015-06" db="UniProtKB">
        <authorList>
            <consortium name="EnsemblPlants"/>
        </authorList>
    </citation>
    <scope>IDENTIFICATION</scope>
    <source>
        <strain evidence="2">DM1-3 516 R44</strain>
    </source>
</reference>
<feature type="compositionally biased region" description="Acidic residues" evidence="1">
    <location>
        <begin position="18"/>
        <end position="29"/>
    </location>
</feature>
<organism evidence="2 3">
    <name type="scientific">Solanum tuberosum</name>
    <name type="common">Potato</name>
    <dbReference type="NCBI Taxonomy" id="4113"/>
    <lineage>
        <taxon>Eukaryota</taxon>
        <taxon>Viridiplantae</taxon>
        <taxon>Streptophyta</taxon>
        <taxon>Embryophyta</taxon>
        <taxon>Tracheophyta</taxon>
        <taxon>Spermatophyta</taxon>
        <taxon>Magnoliopsida</taxon>
        <taxon>eudicotyledons</taxon>
        <taxon>Gunneridae</taxon>
        <taxon>Pentapetalae</taxon>
        <taxon>asterids</taxon>
        <taxon>lamiids</taxon>
        <taxon>Solanales</taxon>
        <taxon>Solanaceae</taxon>
        <taxon>Solanoideae</taxon>
        <taxon>Solaneae</taxon>
        <taxon>Solanum</taxon>
    </lineage>
</organism>
<gene>
    <name evidence="2" type="primary">LOC102580406</name>
</gene>
<accession>M1C701</accession>
<proteinExistence type="predicted"/>
<dbReference type="HOGENOM" id="CLU_2546999_0_0_1"/>
<feature type="region of interest" description="Disordered" evidence="1">
    <location>
        <begin position="1"/>
        <end position="30"/>
    </location>
</feature>
<evidence type="ECO:0000313" key="2">
    <source>
        <dbReference type="EnsemblPlants" id="PGSC0003DMT400061068"/>
    </source>
</evidence>